<sequence length="183" mass="20839">MAQRGDHLRPQRLDAGRDGRAHVHRGRGPGGARRLRDADGGRRRALRSGPPRGFPRRVRGLPLAELFRVAGRAAHVPDRKEEEGQDDGHARADAQHLVGGRRRRRAFEFLRDQEGQEDVLGRLPFVATRFGLRFGLRRVFFLLAARFVWHEFACFLEIPEMKNSARVAEHQGVFGARLRFPCP</sequence>
<evidence type="ECO:0000313" key="2">
    <source>
        <dbReference type="EMBL" id="CAA9299089.1"/>
    </source>
</evidence>
<proteinExistence type="predicted"/>
<evidence type="ECO:0000256" key="1">
    <source>
        <dbReference type="SAM" id="MobiDB-lite"/>
    </source>
</evidence>
<feature type="compositionally biased region" description="Basic and acidic residues" evidence="1">
    <location>
        <begin position="1"/>
        <end position="21"/>
    </location>
</feature>
<accession>A0A6J4K8V6</accession>
<feature type="region of interest" description="Disordered" evidence="1">
    <location>
        <begin position="1"/>
        <end position="55"/>
    </location>
</feature>
<protein>
    <submittedName>
        <fullName evidence="2">Uncharacterized protein</fullName>
    </submittedName>
</protein>
<reference evidence="2" key="1">
    <citation type="submission" date="2020-02" db="EMBL/GenBank/DDBJ databases">
        <authorList>
            <person name="Meier V. D."/>
        </authorList>
    </citation>
    <scope>NUCLEOTIDE SEQUENCE</scope>
    <source>
        <strain evidence="2">AVDCRST_MAG63</strain>
    </source>
</reference>
<organism evidence="2">
    <name type="scientific">uncultured Armatimonadetes bacterium</name>
    <dbReference type="NCBI Taxonomy" id="157466"/>
    <lineage>
        <taxon>Bacteria</taxon>
        <taxon>Bacillati</taxon>
        <taxon>Armatimonadota</taxon>
        <taxon>environmental samples</taxon>
    </lineage>
</organism>
<dbReference type="EMBL" id="CADCTO010000702">
    <property type="protein sequence ID" value="CAA9299089.1"/>
    <property type="molecule type" value="Genomic_DNA"/>
</dbReference>
<name>A0A6J4K8V6_9BACT</name>
<dbReference type="AlphaFoldDB" id="A0A6J4K8V6"/>
<gene>
    <name evidence="2" type="ORF">AVDCRST_MAG63-5050</name>
</gene>